<sequence length="533" mass="59666">RTADTVAAALLRTAALYLAGEDKVDKFRDPSKELVATFLVELLKLISRERKTEEKNKKEISAHTLVTVGCRGTLTAGLPALSADDRWSALTLALACGPDAANGGGVTAAPGAGEACDEVVAWAGVKADDGDGMDVTFGEDTEPKGRGIYDRGETQDRLANNLDTNTGLKDKQTIDKKGSNINHLLSDYAINSHRLDIYLKHLRAEKTTFQTDQLDKDMCCNCLALPGGLHANEVDELCSSNYHTKWDIMVILAHCCTLDDKEHILRKAREHPDDLLAANPHQQIYQTLCYRSKVVIREVVCAFAQEAVYCVILGEVSVVHVGEEPSSTSHAEHKHPRRLGSQSVPHANLQAGECWSTYQRTNRTMPNYKLTYFNMRGRAEIIRYIFAYLDIKYEDHRIEQSDWPEIKSTLPFGKVPVLEVDGLNLHQSLAIARYLTKNTDLAGKTELQQCQVDAVVDTLDDFMSRFPWAERKQDIKDQMFKELLTCDASHLLQDLDTYLGEKEWFIGQRKENVVEKQKVGRGCGEEERKVKSI</sequence>
<dbReference type="GO" id="GO:0006749">
    <property type="term" value="P:glutathione metabolic process"/>
    <property type="evidence" value="ECO:0007669"/>
    <property type="project" value="TreeGrafter"/>
</dbReference>
<evidence type="ECO:0000313" key="5">
    <source>
        <dbReference type="EMBL" id="TKC39812.1"/>
    </source>
</evidence>
<evidence type="ECO:0000256" key="3">
    <source>
        <dbReference type="ARBA" id="ARBA00047960"/>
    </source>
</evidence>
<organism evidence="5 6">
    <name type="scientific">Monodon monoceros</name>
    <name type="common">Narwhal</name>
    <name type="synonym">Ceratodon monodon</name>
    <dbReference type="NCBI Taxonomy" id="40151"/>
    <lineage>
        <taxon>Eukaryota</taxon>
        <taxon>Metazoa</taxon>
        <taxon>Chordata</taxon>
        <taxon>Craniata</taxon>
        <taxon>Vertebrata</taxon>
        <taxon>Euteleostomi</taxon>
        <taxon>Mammalia</taxon>
        <taxon>Eutheria</taxon>
        <taxon>Laurasiatheria</taxon>
        <taxon>Artiodactyla</taxon>
        <taxon>Whippomorpha</taxon>
        <taxon>Cetacea</taxon>
        <taxon>Odontoceti</taxon>
        <taxon>Monodontidae</taxon>
        <taxon>Monodon</taxon>
    </lineage>
</organism>
<dbReference type="Proteomes" id="UP000308365">
    <property type="component" value="Unassembled WGS sequence"/>
</dbReference>
<dbReference type="EC" id="2.5.1.18" evidence="1"/>
<dbReference type="InterPro" id="IPR036249">
    <property type="entry name" value="Thioredoxin-like_sf"/>
</dbReference>
<dbReference type="PANTHER" id="PTHR11571:SF224">
    <property type="entry name" value="HEMATOPOIETIC PROSTAGLANDIN D SYNTHASE"/>
    <property type="match status" value="1"/>
</dbReference>
<dbReference type="SUPFAM" id="SSF52833">
    <property type="entry name" value="Thioredoxin-like"/>
    <property type="match status" value="1"/>
</dbReference>
<dbReference type="InterPro" id="IPR040079">
    <property type="entry name" value="Glutathione_S-Trfase"/>
</dbReference>
<evidence type="ECO:0000259" key="4">
    <source>
        <dbReference type="PROSITE" id="PS50404"/>
    </source>
</evidence>
<accession>A0A4U1ETC8</accession>
<dbReference type="AlphaFoldDB" id="A0A4U1ETC8"/>
<dbReference type="Gene3D" id="1.20.1050.130">
    <property type="match status" value="1"/>
</dbReference>
<proteinExistence type="predicted"/>
<dbReference type="SFLD" id="SFLDG00363">
    <property type="entry name" value="AMPS_(cytGST):_Alpha-__Mu-__Pi"/>
    <property type="match status" value="1"/>
</dbReference>
<dbReference type="Pfam" id="PF02798">
    <property type="entry name" value="GST_N"/>
    <property type="match status" value="1"/>
</dbReference>
<dbReference type="InterPro" id="IPR050213">
    <property type="entry name" value="GST_superfamily"/>
</dbReference>
<name>A0A4U1ETC8_MONMO</name>
<reference evidence="6" key="1">
    <citation type="journal article" date="2019" name="IScience">
        <title>Narwhal Genome Reveals Long-Term Low Genetic Diversity despite Current Large Abundance Size.</title>
        <authorList>
            <person name="Westbury M.V."/>
            <person name="Petersen B."/>
            <person name="Garde E."/>
            <person name="Heide-Jorgensen M.P."/>
            <person name="Lorenzen E.D."/>
        </authorList>
    </citation>
    <scope>NUCLEOTIDE SEQUENCE [LARGE SCALE GENOMIC DNA]</scope>
</reference>
<dbReference type="EMBL" id="RWIC01000837">
    <property type="protein sequence ID" value="TKC39812.1"/>
    <property type="molecule type" value="Genomic_DNA"/>
</dbReference>
<dbReference type="InterPro" id="IPR036282">
    <property type="entry name" value="Glutathione-S-Trfase_C_sf"/>
</dbReference>
<dbReference type="PROSITE" id="PS50404">
    <property type="entry name" value="GST_NTER"/>
    <property type="match status" value="1"/>
</dbReference>
<dbReference type="SFLD" id="SFLDG01205">
    <property type="entry name" value="AMPS.1"/>
    <property type="match status" value="1"/>
</dbReference>
<feature type="domain" description="GST N-terminal" evidence="4">
    <location>
        <begin position="366"/>
        <end position="443"/>
    </location>
</feature>
<dbReference type="CDD" id="cd03039">
    <property type="entry name" value="GST_N_Sigma_like"/>
    <property type="match status" value="1"/>
</dbReference>
<protein>
    <recommendedName>
        <fullName evidence="1">glutathione transferase</fullName>
        <ecNumber evidence="1">2.5.1.18</ecNumber>
    </recommendedName>
</protein>
<dbReference type="FunFam" id="3.40.30.10:FF:000035">
    <property type="entry name" value="hematopoietic prostaglandin D synthase"/>
    <property type="match status" value="1"/>
</dbReference>
<comment type="caution">
    <text evidence="5">The sequence shown here is derived from an EMBL/GenBank/DDBJ whole genome shotgun (WGS) entry which is preliminary data.</text>
</comment>
<evidence type="ECO:0000256" key="2">
    <source>
        <dbReference type="ARBA" id="ARBA00022679"/>
    </source>
</evidence>
<dbReference type="SFLD" id="SFLDS00019">
    <property type="entry name" value="Glutathione_Transferase_(cytos"/>
    <property type="match status" value="1"/>
</dbReference>
<dbReference type="InterPro" id="IPR004045">
    <property type="entry name" value="Glutathione_S-Trfase_N"/>
</dbReference>
<gene>
    <name evidence="5" type="ORF">EI555_015312</name>
</gene>
<comment type="catalytic activity">
    <reaction evidence="3">
        <text>RX + glutathione = an S-substituted glutathione + a halide anion + H(+)</text>
        <dbReference type="Rhea" id="RHEA:16437"/>
        <dbReference type="ChEBI" id="CHEBI:15378"/>
        <dbReference type="ChEBI" id="CHEBI:16042"/>
        <dbReference type="ChEBI" id="CHEBI:17792"/>
        <dbReference type="ChEBI" id="CHEBI:57925"/>
        <dbReference type="ChEBI" id="CHEBI:90779"/>
        <dbReference type="EC" id="2.5.1.18"/>
    </reaction>
</comment>
<dbReference type="GO" id="GO:0004364">
    <property type="term" value="F:glutathione transferase activity"/>
    <property type="evidence" value="ECO:0007669"/>
    <property type="project" value="UniProtKB-EC"/>
</dbReference>
<feature type="non-terminal residue" evidence="5">
    <location>
        <position position="1"/>
    </location>
</feature>
<evidence type="ECO:0000313" key="6">
    <source>
        <dbReference type="Proteomes" id="UP000308365"/>
    </source>
</evidence>
<dbReference type="SUPFAM" id="SSF47616">
    <property type="entry name" value="GST C-terminal domain-like"/>
    <property type="match status" value="1"/>
</dbReference>
<dbReference type="PANTHER" id="PTHR11571">
    <property type="entry name" value="GLUTATHIONE S-TRANSFERASE"/>
    <property type="match status" value="1"/>
</dbReference>
<evidence type="ECO:0000256" key="1">
    <source>
        <dbReference type="ARBA" id="ARBA00012452"/>
    </source>
</evidence>
<keyword evidence="2" id="KW-0808">Transferase</keyword>